<dbReference type="RefSeq" id="WP_129725048.1">
    <property type="nucleotide sequence ID" value="NZ_LR215036.1"/>
</dbReference>
<organism evidence="2 3">
    <name type="scientific">Mycoplasmopsis citelli</name>
    <dbReference type="NCBI Taxonomy" id="171281"/>
    <lineage>
        <taxon>Bacteria</taxon>
        <taxon>Bacillati</taxon>
        <taxon>Mycoplasmatota</taxon>
        <taxon>Mycoplasmoidales</taxon>
        <taxon>Metamycoplasmataceae</taxon>
        <taxon>Mycoplasmopsis</taxon>
    </lineage>
</organism>
<evidence type="ECO:0000256" key="1">
    <source>
        <dbReference type="SAM" id="Coils"/>
    </source>
</evidence>
<name>A0A449B0W1_9BACT</name>
<feature type="coiled-coil region" evidence="1">
    <location>
        <begin position="937"/>
        <end position="971"/>
    </location>
</feature>
<dbReference type="EMBL" id="LR215036">
    <property type="protein sequence ID" value="VEU74194.1"/>
    <property type="molecule type" value="Genomic_DNA"/>
</dbReference>
<keyword evidence="1" id="KW-0175">Coiled coil</keyword>
<dbReference type="KEGG" id="mcit:NCTC10181_00024"/>
<accession>A0A449B0W1</accession>
<evidence type="ECO:0000313" key="3">
    <source>
        <dbReference type="Proteomes" id="UP000290985"/>
    </source>
</evidence>
<gene>
    <name evidence="2" type="ORF">NCTC10181_00024</name>
</gene>
<protein>
    <submittedName>
        <fullName evidence="2">Uncharacterized protein</fullName>
    </submittedName>
</protein>
<sequence>MKQSKKLITTLGIGVGVSGVAALISASLAFSMHSSYKVKHEQTYYFMELKNQVLKTNNELKRFSITENNSNNDEIKSLFSEIDHANQLLANENSSIALMLEQRNMLKQHTPKALLTVAKNADDVKNLVTEYYSLVKDVDFQNIIDIAKVNLIKAIDSGVNKDSLLNNFYSAIDPLIEQQNNFSFGLETKIWTNHENLIKDNSSLFSSQEKSALISTIDQILSLLSQPQYSRDAIVEYEAVYDKIIEKLSSNKSDQNKNYNNFLENVIRVRNEINLINIDKSIKDNFLKRIDDYKNLAANPVPTLALDKASEISYLNDLVNNQLETLNKENSQLEKLLTTFSSYLVNLKKFSNNPTIQKLINNQLEIISKKPQNNPSDILNRISEVINLQTSAKNIQDWIKDIKKKINDYTLDKSISHSEATHFNQQLEKISNSDYQNINDYLHNLNKLSNNIYDNALLSEVFKNSLRKLNEQVGDSLKNGLNVNKNALSEMSLEINSLLNNAPSIKQLNDGLRTKSNQLREINRLELRNWVNLSASLIDKDSDISEDIKNNLKYLNSKASSLIPENSTAIREDLQYLIGEYRKEKQKANISDGLEKTYVKYGDTRAKIYQIFAPNQEKITSDFGNKLLNQSQELRKQAQIFSQNPNLKNQQKEDKFIEIQNQLSTIAANAEGFKELEEIVFQGDQALKSSENKKLEQAYLQQEEAAIRELKNSVFDALEHAGSSNNLEALKRELLEGIKTYKEKQAQYQSGQALVDNYKLINDTFAPYTINGNQTPTQIKILNELEKYRQQLSDKTLNNEQRSDINDKVANLMDVVESAKDLEITNKGLKALIHDTQNQAFGNFKPQDEYDKASSITNEVDAFLESLFTSVVTKKEIIAKIEQEKQQNTNLALAISVAFLKKTNQEILANKITDVNYNTINPYLEINNSIDSINVETQKMLNNTNKTQDQVDELENDIRKYLKLAVALKEYALKLQSINQNNNPIAYDLLLKVINNKPDSGAFKDEPNNTLIKFGESLSIVDFKTRILSEQTSKANILLEVENQIKEFEKVYTDDDKNRAIFDQAIANYNQKLSDYKARLGEFYASSFTLGELRDEIEASIKNEKSIRKQIEEAWNDAQSKKTAMQAQYNARKNNVQLTNFTYTEKVFIDFDSLVNHTDSSGKKDTLTIQLFNQLDKAPLGFAQDLFVKRSTEIINKINTMNSYSTEVSNLAHPDNIKSYLQKWVQAIKDKVISFTDPIKTLDIREDNYKLSAISLLFDQAKLILDYLDKDSKAHTSQKNYQVLQEQHILDNFLGEFNFVFNELANKTSEELYLKTTNSIVNSRDILNQKYFEILSFNEIKDEQLAQINGYKTVVSNKIDTHNNSIDSGLKTQILAKLDEITAITNSASTKLQLFNNERTLKTLQLREESLINLALKAYEASNLVNTNQAQAQEVGKQSILTSITNLHNSFKDSYLTLSSQDVLTKHTQLESKINLLNKFKEIYNLVNTKKTLVPMTYPDGTGNQGTATDAKTKMSNYFDALTAKLNDNAVDESIISQVESALKSVEKLINIQKAKIIIVNNVKNISDYKNFTYKNGNSYNYGFEEDSKKLSDTILKSVPEASKIASEIDNLLVPQLNGEFDNAYNLYVARKNALDLIYKEEQNKNGYKHKEITQLYQTGTNDVDSQYSELKDKADDFFHAEAQKISSATSVDDVNNYVNGVIEMDVFFGKFKTIASTIKQANDALNTIDATIESDPKVIESKNLLNEQITKGKSYYYTEKDFSNLDTNISDLEKYIARLNLAVNVAKAKNEVQNFNSNEGNVEFLSASAKTPLLNIINKPFEELQNNPDLESKENYQRLLESYINTDFRVAFVNSKALQLTIYKANLYLVSYETQINANANYEPQNIKDLYASLKTKLQQANNALNNINHNENDKLSLISEVYNSNDGALDLILHAESSKLETQYEKHLELEKYITGAYLVQNVSPKLADYEDVALNPIKNIDLSTPEKVVALNNALVNANSKYDEQTLAVYKWEANRYNSYKSKFTEYYDFLNAQNTSGIDKSVILQISGIKQSDLDDFNNVVNPQTSDTVHTQAKEYANKVSQNDTQLISWLKSVNSNEVVKTLSSVTKEFINFYQNLISIKSVPSILLNISNYQQINDELVDNNNITNVKSILNQIFQISQNLSNKITEFTSNFTNISTTVQSDLRNESDESNTSFASGTPTNITNARTEYFNKYKQAILNIAQTKDKLQLLIFGQNAQDLETLKEILHKYIEGATGYDGRANIENVLKYIASTAQIAPNLPASNDQFSVVKNEYEKIANPAIESERSLNNLTKDNASDFDIYSAITKGFNRALDLKNWMNFLNNKLLFFNYLTESTNGHLNYANVTAKESTQLEKFSQIIDNSTSLTEEDLNIDGITYKVKKINDFIHDDGSGEIGNLFDQFNILKGSDPIFNKDNVEVFVYKSSTDPNAKYLTSQFTVDPSIKRGYINLYFRFKKPTTINATNTAFDNIDNFGMKFENIGISFKTLDEFVISKSNIENISKLTQPLFTASEAGWNNLQAPVKLFGAFNKYSSLKASFTSKNYFTEDVDAPIDAVASGDTTSSPEFRIKVKFSGSYKGYTQVGNKIYWKTLNPYLSTDKGIRFLNTDAQVRGIIDRDDKNLYQWDNKWKYIYNPAKDADKKILFLPIIIGVPVQKTQANGQVEQAIMIISWQISNRFDKNPTTNVQNIVLGDDDKLRYVYFYNRTTAGKAANSPVVNLDQFYDYVMDKIRMRDFVGIRFKDLHFSNLWNTDIYIGEDGANQIKGGIGDADFYLALEKFDIKFKIH</sequence>
<keyword evidence="3" id="KW-1185">Reference proteome</keyword>
<reference evidence="2 3" key="1">
    <citation type="submission" date="2019-01" db="EMBL/GenBank/DDBJ databases">
        <authorList>
            <consortium name="Pathogen Informatics"/>
        </authorList>
    </citation>
    <scope>NUCLEOTIDE SEQUENCE [LARGE SCALE GENOMIC DNA]</scope>
    <source>
        <strain evidence="2 3">NCTC10181</strain>
    </source>
</reference>
<dbReference type="OrthoDB" id="393345at2"/>
<dbReference type="Proteomes" id="UP000290985">
    <property type="component" value="Chromosome"/>
</dbReference>
<proteinExistence type="predicted"/>
<evidence type="ECO:0000313" key="2">
    <source>
        <dbReference type="EMBL" id="VEU74194.1"/>
    </source>
</evidence>